<evidence type="ECO:0000256" key="10">
    <source>
        <dbReference type="ARBA" id="ARBA00023303"/>
    </source>
</evidence>
<keyword evidence="6 11" id="KW-0472">Membrane</keyword>
<dbReference type="PANTHER" id="PTHR18966">
    <property type="entry name" value="IONOTROPIC GLUTAMATE RECEPTOR"/>
    <property type="match status" value="1"/>
</dbReference>
<evidence type="ECO:0000313" key="15">
    <source>
        <dbReference type="Proteomes" id="UP000677228"/>
    </source>
</evidence>
<dbReference type="SUPFAM" id="SSF53850">
    <property type="entry name" value="Periplasmic binding protein-like II"/>
    <property type="match status" value="1"/>
</dbReference>
<gene>
    <name evidence="13" type="ORF">OVA965_LOCUS33279</name>
    <name evidence="14" type="ORF">TMI583_LOCUS34164</name>
</gene>
<evidence type="ECO:0000256" key="7">
    <source>
        <dbReference type="ARBA" id="ARBA00023170"/>
    </source>
</evidence>
<dbReference type="SMART" id="SM00079">
    <property type="entry name" value="PBPe"/>
    <property type="match status" value="1"/>
</dbReference>
<sequence>NLIGLLTIEPTVTDTVSNETLLNLAIDIWKQYDEYTFPGNRYLVSPFALFVFDATWTLILTLQKLCSETPSCISCINKSYCFHANFTQSDLYHRLLRKISFLGVTGRVEFCNQTNDRLNGAYYHLRNVQPQLSSDGKKSLLQLVNVLKWNETIKQWYNDTTTPKPIVWPNRSEHIPSDHPVIKVDRSTQYNELVFGINEKLYDIIISDVTITTNRLQKVDFSIPIHENSVRVVVRQSQSSYSDLFSYLKPFSLKLWLAILGIVLYSGCLLCYFERTTTTKTLRNQTTTVEPKSVHQTITLSLYYAWSSLVNMGGGGGFVLFSTASRILTIGLSTISLILLATYTANLSSFLTLQRTQPTISGIDDIKNGRVSYNRIGIVVGSASYEYYINNVSKYFYPLKSSNEIYVNLLNENIDAALWDNTSLEYEIRHSYCSKLAVVGLGFAKSSFGIVMEKNWPYKHDLDLNIVSLRESNYFDTIEREWFHYKTPTIIGGSSSNEHCFIHSNDDDNEKLSITIEIMIGLFLTFFLISLLAVIAHLWEQRHNLKELALKLKTQSNCDQSVRCCYRGRSQTK</sequence>
<feature type="transmembrane region" description="Helical" evidence="11">
    <location>
        <begin position="302"/>
        <end position="321"/>
    </location>
</feature>
<reference evidence="13" key="1">
    <citation type="submission" date="2021-02" db="EMBL/GenBank/DDBJ databases">
        <authorList>
            <person name="Nowell W R."/>
        </authorList>
    </citation>
    <scope>NUCLEOTIDE SEQUENCE</scope>
</reference>
<dbReference type="InterPro" id="IPR001320">
    <property type="entry name" value="Iontro_rcpt_C"/>
</dbReference>
<feature type="domain" description="Ionotropic glutamate receptor C-terminal" evidence="12">
    <location>
        <begin position="142"/>
        <end position="485"/>
    </location>
</feature>
<dbReference type="Gene3D" id="3.40.50.2300">
    <property type="match status" value="1"/>
</dbReference>
<feature type="non-terminal residue" evidence="13">
    <location>
        <position position="1"/>
    </location>
</feature>
<organism evidence="13 15">
    <name type="scientific">Didymodactylos carnosus</name>
    <dbReference type="NCBI Taxonomy" id="1234261"/>
    <lineage>
        <taxon>Eukaryota</taxon>
        <taxon>Metazoa</taxon>
        <taxon>Spiralia</taxon>
        <taxon>Gnathifera</taxon>
        <taxon>Rotifera</taxon>
        <taxon>Eurotatoria</taxon>
        <taxon>Bdelloidea</taxon>
        <taxon>Philodinida</taxon>
        <taxon>Philodinidae</taxon>
        <taxon>Didymodactylos</taxon>
    </lineage>
</organism>
<feature type="transmembrane region" description="Helical" evidence="11">
    <location>
        <begin position="518"/>
        <end position="539"/>
    </location>
</feature>
<evidence type="ECO:0000256" key="11">
    <source>
        <dbReference type="SAM" id="Phobius"/>
    </source>
</evidence>
<evidence type="ECO:0000256" key="1">
    <source>
        <dbReference type="ARBA" id="ARBA00004141"/>
    </source>
</evidence>
<dbReference type="Proteomes" id="UP000682733">
    <property type="component" value="Unassembled WGS sequence"/>
</dbReference>
<evidence type="ECO:0000256" key="2">
    <source>
        <dbReference type="ARBA" id="ARBA00022448"/>
    </source>
</evidence>
<dbReference type="EMBL" id="CAJOBA010048493">
    <property type="protein sequence ID" value="CAF4213250.1"/>
    <property type="molecule type" value="Genomic_DNA"/>
</dbReference>
<feature type="transmembrane region" description="Helical" evidence="11">
    <location>
        <begin position="255"/>
        <end position="273"/>
    </location>
</feature>
<dbReference type="Pfam" id="PF00060">
    <property type="entry name" value="Lig_chan"/>
    <property type="match status" value="1"/>
</dbReference>
<keyword evidence="2" id="KW-0813">Transport</keyword>
<comment type="subcellular location">
    <subcellularLocation>
        <location evidence="1">Membrane</location>
        <topology evidence="1">Multi-pass membrane protein</topology>
    </subcellularLocation>
</comment>
<evidence type="ECO:0000256" key="4">
    <source>
        <dbReference type="ARBA" id="ARBA00022989"/>
    </source>
</evidence>
<keyword evidence="3 11" id="KW-0812">Transmembrane</keyword>
<keyword evidence="8" id="KW-0325">Glycoprotein</keyword>
<keyword evidence="5" id="KW-0406">Ion transport</keyword>
<dbReference type="Gene3D" id="3.40.190.10">
    <property type="entry name" value="Periplasmic binding protein-like II"/>
    <property type="match status" value="1"/>
</dbReference>
<keyword evidence="9" id="KW-1071">Ligand-gated ion channel</keyword>
<evidence type="ECO:0000259" key="12">
    <source>
        <dbReference type="SMART" id="SM00079"/>
    </source>
</evidence>
<feature type="transmembrane region" description="Helical" evidence="11">
    <location>
        <begin position="327"/>
        <end position="345"/>
    </location>
</feature>
<evidence type="ECO:0000256" key="6">
    <source>
        <dbReference type="ARBA" id="ARBA00023136"/>
    </source>
</evidence>
<dbReference type="InterPro" id="IPR028082">
    <property type="entry name" value="Peripla_BP_I"/>
</dbReference>
<evidence type="ECO:0000256" key="3">
    <source>
        <dbReference type="ARBA" id="ARBA00022692"/>
    </source>
</evidence>
<accession>A0A8S2FB41</accession>
<name>A0A8S2FB41_9BILA</name>
<comment type="caution">
    <text evidence="13">The sequence shown here is derived from an EMBL/GenBank/DDBJ whole genome shotgun (WGS) entry which is preliminary data.</text>
</comment>
<evidence type="ECO:0000313" key="13">
    <source>
        <dbReference type="EMBL" id="CAF1408140.1"/>
    </source>
</evidence>
<evidence type="ECO:0000256" key="8">
    <source>
        <dbReference type="ARBA" id="ARBA00023180"/>
    </source>
</evidence>
<keyword evidence="4 11" id="KW-1133">Transmembrane helix</keyword>
<evidence type="ECO:0000313" key="14">
    <source>
        <dbReference type="EMBL" id="CAF4213250.1"/>
    </source>
</evidence>
<dbReference type="Proteomes" id="UP000677228">
    <property type="component" value="Unassembled WGS sequence"/>
</dbReference>
<evidence type="ECO:0000256" key="5">
    <source>
        <dbReference type="ARBA" id="ARBA00023065"/>
    </source>
</evidence>
<protein>
    <recommendedName>
        <fullName evidence="12">Ionotropic glutamate receptor C-terminal domain-containing protein</fullName>
    </recommendedName>
</protein>
<dbReference type="EMBL" id="CAJNOK010026751">
    <property type="protein sequence ID" value="CAF1408140.1"/>
    <property type="molecule type" value="Genomic_DNA"/>
</dbReference>
<dbReference type="SUPFAM" id="SSF53822">
    <property type="entry name" value="Periplasmic binding protein-like I"/>
    <property type="match status" value="1"/>
</dbReference>
<keyword evidence="10" id="KW-0407">Ion channel</keyword>
<proteinExistence type="predicted"/>
<dbReference type="AlphaFoldDB" id="A0A8S2FB41"/>
<dbReference type="GO" id="GO:0016020">
    <property type="term" value="C:membrane"/>
    <property type="evidence" value="ECO:0007669"/>
    <property type="project" value="UniProtKB-SubCell"/>
</dbReference>
<dbReference type="Gene3D" id="1.10.287.70">
    <property type="match status" value="1"/>
</dbReference>
<dbReference type="InterPro" id="IPR015683">
    <property type="entry name" value="Ionotropic_Glu_rcpt"/>
</dbReference>
<keyword evidence="7" id="KW-0675">Receptor</keyword>
<dbReference type="SUPFAM" id="SSF81324">
    <property type="entry name" value="Voltage-gated potassium channels"/>
    <property type="match status" value="1"/>
</dbReference>
<dbReference type="GO" id="GO:0015276">
    <property type="term" value="F:ligand-gated monoatomic ion channel activity"/>
    <property type="evidence" value="ECO:0007669"/>
    <property type="project" value="InterPro"/>
</dbReference>
<evidence type="ECO:0000256" key="9">
    <source>
        <dbReference type="ARBA" id="ARBA00023286"/>
    </source>
</evidence>